<dbReference type="GO" id="GO:0003677">
    <property type="term" value="F:DNA binding"/>
    <property type="evidence" value="ECO:0007669"/>
    <property type="project" value="UniProtKB-KW"/>
</dbReference>
<proteinExistence type="inferred from homology"/>
<dbReference type="GO" id="GO:0003700">
    <property type="term" value="F:DNA-binding transcription factor activity"/>
    <property type="evidence" value="ECO:0007669"/>
    <property type="project" value="InterPro"/>
</dbReference>
<evidence type="ECO:0000256" key="4">
    <source>
        <dbReference type="ARBA" id="ARBA00023163"/>
    </source>
</evidence>
<feature type="domain" description="HTH lysR-type" evidence="5">
    <location>
        <begin position="1"/>
        <end position="58"/>
    </location>
</feature>
<comment type="caution">
    <text evidence="6">The sequence shown here is derived from an EMBL/GenBank/DDBJ whole genome shotgun (WGS) entry which is preliminary data.</text>
</comment>
<dbReference type="Proteomes" id="UP000005309">
    <property type="component" value="Unassembled WGS sequence"/>
</dbReference>
<dbReference type="OrthoDB" id="9803735at2"/>
<keyword evidence="2" id="KW-0805">Transcription regulation</keyword>
<reference evidence="6 7" key="1">
    <citation type="submission" date="2009-04" db="EMBL/GenBank/DDBJ databases">
        <authorList>
            <person name="Qin X."/>
            <person name="Bachman B."/>
            <person name="Battles P."/>
            <person name="Bell A."/>
            <person name="Bess C."/>
            <person name="Bickham C."/>
            <person name="Chaboub L."/>
            <person name="Chen D."/>
            <person name="Coyle M."/>
            <person name="Deiros D.R."/>
            <person name="Dinh H."/>
            <person name="Forbes L."/>
            <person name="Fowler G."/>
            <person name="Francisco L."/>
            <person name="Fu Q."/>
            <person name="Gubbala S."/>
            <person name="Hale W."/>
            <person name="Han Y."/>
            <person name="Hemphill L."/>
            <person name="Highlander S.K."/>
            <person name="Hirani K."/>
            <person name="Hogues M."/>
            <person name="Jackson L."/>
            <person name="Jakkamsetti A."/>
            <person name="Javaid M."/>
            <person name="Jiang H."/>
            <person name="Korchina V."/>
            <person name="Kovar C."/>
            <person name="Lara F."/>
            <person name="Lee S."/>
            <person name="Mata R."/>
            <person name="Mathew T."/>
            <person name="Moen C."/>
            <person name="Morales K."/>
            <person name="Munidasa M."/>
            <person name="Nazareth L."/>
            <person name="Ngo R."/>
            <person name="Nguyen L."/>
            <person name="Okwuonu G."/>
            <person name="Ongeri F."/>
            <person name="Patil S."/>
            <person name="Petrosino J."/>
            <person name="Pham C."/>
            <person name="Pham P."/>
            <person name="Pu L.-L."/>
            <person name="Puazo M."/>
            <person name="Raj R."/>
            <person name="Reid J."/>
            <person name="Rouhana J."/>
            <person name="Saada N."/>
            <person name="Shang Y."/>
            <person name="Simmons D."/>
            <person name="Thornton R."/>
            <person name="Warren J."/>
            <person name="Weissenberger G."/>
            <person name="Zhang J."/>
            <person name="Zhang L."/>
            <person name="Zhou C."/>
            <person name="Zhu D."/>
            <person name="Muzny D."/>
            <person name="Worley K."/>
            <person name="Gibbs R."/>
        </authorList>
    </citation>
    <scope>NUCLEOTIDE SEQUENCE [LARGE SCALE GENOMIC DNA]</scope>
    <source>
        <strain evidence="6 7">ATCC 43531</strain>
    </source>
</reference>
<evidence type="ECO:0000313" key="6">
    <source>
        <dbReference type="EMBL" id="EEQ47703.1"/>
    </source>
</evidence>
<dbReference type="PANTHER" id="PTHR30419">
    <property type="entry name" value="HTH-TYPE TRANSCRIPTIONAL REGULATOR YBHD"/>
    <property type="match status" value="1"/>
</dbReference>
<evidence type="ECO:0000256" key="1">
    <source>
        <dbReference type="ARBA" id="ARBA00009437"/>
    </source>
</evidence>
<evidence type="ECO:0000259" key="5">
    <source>
        <dbReference type="PROSITE" id="PS50931"/>
    </source>
</evidence>
<dbReference type="GO" id="GO:0005829">
    <property type="term" value="C:cytosol"/>
    <property type="evidence" value="ECO:0007669"/>
    <property type="project" value="TreeGrafter"/>
</dbReference>
<gene>
    <name evidence="6" type="ORF">HMPREF0908_2005</name>
</gene>
<dbReference type="Pfam" id="PF00126">
    <property type="entry name" value="HTH_1"/>
    <property type="match status" value="1"/>
</dbReference>
<evidence type="ECO:0000313" key="7">
    <source>
        <dbReference type="Proteomes" id="UP000005309"/>
    </source>
</evidence>
<evidence type="ECO:0000256" key="2">
    <source>
        <dbReference type="ARBA" id="ARBA00023015"/>
    </source>
</evidence>
<dbReference type="PANTHER" id="PTHR30419:SF28">
    <property type="entry name" value="HTH-TYPE TRANSCRIPTIONAL REGULATOR BSDA"/>
    <property type="match status" value="1"/>
</dbReference>
<dbReference type="AlphaFoldDB" id="C4V6A5"/>
<dbReference type="SUPFAM" id="SSF46785">
    <property type="entry name" value="Winged helix' DNA-binding domain"/>
    <property type="match status" value="1"/>
</dbReference>
<evidence type="ECO:0000256" key="3">
    <source>
        <dbReference type="ARBA" id="ARBA00023125"/>
    </source>
</evidence>
<dbReference type="CDD" id="cd05466">
    <property type="entry name" value="PBP2_LTTR_substrate"/>
    <property type="match status" value="1"/>
</dbReference>
<dbReference type="EMBL" id="ACLA01000033">
    <property type="protein sequence ID" value="EEQ47703.1"/>
    <property type="molecule type" value="Genomic_DNA"/>
</dbReference>
<dbReference type="Pfam" id="PF03466">
    <property type="entry name" value="LysR_substrate"/>
    <property type="match status" value="1"/>
</dbReference>
<organism evidence="6 7">
    <name type="scientific">Selenomonas flueggei ATCC 43531</name>
    <dbReference type="NCBI Taxonomy" id="638302"/>
    <lineage>
        <taxon>Bacteria</taxon>
        <taxon>Bacillati</taxon>
        <taxon>Bacillota</taxon>
        <taxon>Negativicutes</taxon>
        <taxon>Selenomonadales</taxon>
        <taxon>Selenomonadaceae</taxon>
        <taxon>Selenomonas</taxon>
    </lineage>
</organism>
<sequence length="305" mass="33626">MEFRQFRYILKIAEEGTLSSAAKKLYVSQPSLSQMLAAQEKKIGAPLFDRGGTCLTPTAVGRLYLETARSIIALDEAFHQQVDDCMRGAAGNVTVGLTQFRSTHLLAPMLPAFRAKYPKIMLHLREDTTYRLEELAEAGETDCIISLLPVSEHRFDYDVLFKERLLLALPPVHPISTALGLLPGDRTAPPIVPLAALRDTPFLLMHREQKLHDTLFMFCKAAGFLPQVTLETRSMNTAHALAGAGLGAAILPETLIVAAPPANPPCYAAIEGDPHRTIILARAKNRYLPRAVDIFRKELQAFCAK</sequence>
<dbReference type="RefSeq" id="WP_006691132.1">
    <property type="nucleotide sequence ID" value="NZ_GG694008.1"/>
</dbReference>
<comment type="similarity">
    <text evidence="1">Belongs to the LysR transcriptional regulatory family.</text>
</comment>
<dbReference type="STRING" id="638302.HMPREF0908_2005"/>
<dbReference type="HOGENOM" id="CLU_039613_6_2_9"/>
<accession>C4V6A5</accession>
<dbReference type="Gene3D" id="3.40.190.290">
    <property type="match status" value="1"/>
</dbReference>
<keyword evidence="4" id="KW-0804">Transcription</keyword>
<keyword evidence="7" id="KW-1185">Reference proteome</keyword>
<dbReference type="InterPro" id="IPR005119">
    <property type="entry name" value="LysR_subst-bd"/>
</dbReference>
<keyword evidence="3" id="KW-0238">DNA-binding</keyword>
<dbReference type="InterPro" id="IPR036388">
    <property type="entry name" value="WH-like_DNA-bd_sf"/>
</dbReference>
<dbReference type="PRINTS" id="PR00039">
    <property type="entry name" value="HTHLYSR"/>
</dbReference>
<dbReference type="InterPro" id="IPR036390">
    <property type="entry name" value="WH_DNA-bd_sf"/>
</dbReference>
<dbReference type="InterPro" id="IPR000847">
    <property type="entry name" value="LysR_HTH_N"/>
</dbReference>
<dbReference type="InterPro" id="IPR050950">
    <property type="entry name" value="HTH-type_LysR_regulators"/>
</dbReference>
<name>C4V6A5_9FIRM</name>
<protein>
    <submittedName>
        <fullName evidence="6">LysR substrate binding domain protein</fullName>
    </submittedName>
</protein>
<dbReference type="SUPFAM" id="SSF53850">
    <property type="entry name" value="Periplasmic binding protein-like II"/>
    <property type="match status" value="1"/>
</dbReference>
<dbReference type="Gene3D" id="1.10.10.10">
    <property type="entry name" value="Winged helix-like DNA-binding domain superfamily/Winged helix DNA-binding domain"/>
    <property type="match status" value="1"/>
</dbReference>
<dbReference type="PROSITE" id="PS50931">
    <property type="entry name" value="HTH_LYSR"/>
    <property type="match status" value="1"/>
</dbReference>
<dbReference type="eggNOG" id="COG0583">
    <property type="taxonomic scope" value="Bacteria"/>
</dbReference>